<dbReference type="InterPro" id="IPR036180">
    <property type="entry name" value="Gelsolin-like_dom_sf"/>
</dbReference>
<feature type="domain" description="Zinc finger Sec23/Sec24-type" evidence="9">
    <location>
        <begin position="409"/>
        <end position="447"/>
    </location>
</feature>
<gene>
    <name evidence="13" type="primary">SEC24D</name>
    <name evidence="13" type="ORF">TNIN_482611</name>
</gene>
<dbReference type="GO" id="GO:0006886">
    <property type="term" value="P:intracellular protein transport"/>
    <property type="evidence" value="ECO:0007669"/>
    <property type="project" value="InterPro"/>
</dbReference>
<dbReference type="InterPro" id="IPR036175">
    <property type="entry name" value="Sec23/24_helical_dom_sf"/>
</dbReference>
<evidence type="ECO:0000256" key="1">
    <source>
        <dbReference type="ARBA" id="ARBA00004299"/>
    </source>
</evidence>
<evidence type="ECO:0000256" key="7">
    <source>
        <dbReference type="SAM" id="MobiDB-lite"/>
    </source>
</evidence>
<dbReference type="InterPro" id="IPR006900">
    <property type="entry name" value="Sec23/24_helical_dom"/>
</dbReference>
<dbReference type="SUPFAM" id="SSF82754">
    <property type="entry name" value="C-terminal, gelsolin-like domain of Sec23/24"/>
    <property type="match status" value="1"/>
</dbReference>
<dbReference type="SUPFAM" id="SSF81811">
    <property type="entry name" value="Helical domain of Sec23/24"/>
    <property type="match status" value="1"/>
</dbReference>
<proteinExistence type="inferred from homology"/>
<evidence type="ECO:0000259" key="8">
    <source>
        <dbReference type="Pfam" id="PF00626"/>
    </source>
</evidence>
<keyword evidence="6" id="KW-0968">Cytoplasmic vesicle</keyword>
<dbReference type="InterPro" id="IPR029006">
    <property type="entry name" value="ADF-H/Gelsolin-like_dom_sf"/>
</dbReference>
<evidence type="ECO:0000313" key="14">
    <source>
        <dbReference type="Proteomes" id="UP000886998"/>
    </source>
</evidence>
<protein>
    <submittedName>
        <fullName evidence="13">Protein transport protein Sec24D</fullName>
    </submittedName>
</protein>
<evidence type="ECO:0000259" key="10">
    <source>
        <dbReference type="Pfam" id="PF04811"/>
    </source>
</evidence>
<dbReference type="InterPro" id="IPR006896">
    <property type="entry name" value="Sec23/24_trunk_dom"/>
</dbReference>
<dbReference type="GO" id="GO:0005789">
    <property type="term" value="C:endoplasmic reticulum membrane"/>
    <property type="evidence" value="ECO:0007669"/>
    <property type="project" value="UniProtKB-SubCell"/>
</dbReference>
<feature type="compositionally biased region" description="Pro residues" evidence="7">
    <location>
        <begin position="1"/>
        <end position="12"/>
    </location>
</feature>
<keyword evidence="14" id="KW-1185">Reference proteome</keyword>
<evidence type="ECO:0000259" key="9">
    <source>
        <dbReference type="Pfam" id="PF04810"/>
    </source>
</evidence>
<keyword evidence="4" id="KW-0813">Transport</keyword>
<dbReference type="Pfam" id="PF04810">
    <property type="entry name" value="zf-Sec23_Sec24"/>
    <property type="match status" value="1"/>
</dbReference>
<dbReference type="InterPro" id="IPR007123">
    <property type="entry name" value="Gelsolin-like_dom"/>
</dbReference>
<feature type="compositionally biased region" description="Polar residues" evidence="7">
    <location>
        <begin position="111"/>
        <end position="144"/>
    </location>
</feature>
<dbReference type="InterPro" id="IPR050550">
    <property type="entry name" value="SEC23_SEC24_subfamily"/>
</dbReference>
<feature type="domain" description="Sec23/Sec24 helical" evidence="11">
    <location>
        <begin position="831"/>
        <end position="930"/>
    </location>
</feature>
<feature type="compositionally biased region" description="Low complexity" evidence="7">
    <location>
        <begin position="223"/>
        <end position="232"/>
    </location>
</feature>
<dbReference type="GO" id="GO:0090110">
    <property type="term" value="P:COPII-coated vesicle cargo loading"/>
    <property type="evidence" value="ECO:0007669"/>
    <property type="project" value="TreeGrafter"/>
</dbReference>
<organism evidence="13 14">
    <name type="scientific">Trichonephila inaurata madagascariensis</name>
    <dbReference type="NCBI Taxonomy" id="2747483"/>
    <lineage>
        <taxon>Eukaryota</taxon>
        <taxon>Metazoa</taxon>
        <taxon>Ecdysozoa</taxon>
        <taxon>Arthropoda</taxon>
        <taxon>Chelicerata</taxon>
        <taxon>Arachnida</taxon>
        <taxon>Araneae</taxon>
        <taxon>Araneomorphae</taxon>
        <taxon>Entelegynae</taxon>
        <taxon>Araneoidea</taxon>
        <taxon>Nephilidae</taxon>
        <taxon>Trichonephila</taxon>
        <taxon>Trichonephila inaurata</taxon>
    </lineage>
</organism>
<feature type="domain" description="Sec23/Sec24 trunk" evidence="10">
    <location>
        <begin position="486"/>
        <end position="730"/>
    </location>
</feature>
<sequence length="1080" mass="119918">MIPPPSHLPPGGNPVFDPQSANKLSHQMQDMKLGPPLPQTAMGKPPPNNPQIMPGAPSPTHRPIMPTTVTYSTQPRATYPYVNNNPPGSVNPGMPASPMNNNQFPPPNVPYPNQSSTPQQTQKHQISSPILSPTNNPVYSNGISNGHEDNKLNQNILPPGHGPPQQNYNAPQSPLSGPPPGQMPFQHPPKGSQVGPPNSPYLPQQFSSPNSMHGQPMSPPQPGFQQYSQSPPGSFPPSMPGGPPMGSMPGGLPPGSPQFSNMPPNQAPPGSPPWQNSQFQGPGAQNPAGYPYGTPTQGMQQQQQQPRKLDLDMMPSTVQYREEDKKTRGGYYATDVKGQLPPLVTTDFIVQDRGMCSPRFIRSSLYSLPTNPDVLKQTAIPLAITINPLASLHEGETEPPLCLYREQGPLRCKRCKAYICPFMTFMEGGRSFQCAFCKVVTEVPQDYFCFLDGMGERTDKYHRPELCLGSYEYIATKEYCRNDELPNPPAYIFMIEVSNATFRNGLIPLLCENMKHVLHSLQNDEKNDTSKLRVGFVTYNNVLHFYNMKKNLTQPHIMVLSDVHNAFVPLLEGFLVTLAEAEALVDSLMEHIPRIFINEPATEIILGPVIQVGLEALKNANCSGKLLIFHSTIPNADAPGKLPHREGQKLLGTDKQKIALAPQTDFYSKLAQDCVAAGCAVDLFLFPSTYVDIASMSPLCRHTGGQIYKYTYFQSHIDGDRFLEDLERNITTPTAFDAVLRVRTSAGISPNFYYGNFYMSNTTDIELSAIDCYKSVTVEFKYDDKLSENENMFIQAALLYTTRTGERRIRVHNLAFPTTVAMPDVYKCCEMDTTVNFFAKQALKQLLDQNPQQIKNNLISRSAKILSCYRKNCAMSSSTVQLILPDTLKLLPLYISCILKSDAISGGPDISLDDRSFAMLAVNSMDVKSTATYFYPTLIPLHDVDPDSTSIPSSIRCSIEKLSDSGAYLLENGIYMFLWIGQAINPDWLQNVLGVQSTNQIDKQKTSLPELNTPLSNRIRQIIEDIEEGRQWYMRLSIMVQGDKLEIVFRQFLVEDRGADGSPSYADFLCHLHREISKNQ</sequence>
<name>A0A8X7BRZ8_9ARAC</name>
<feature type="domain" description="Sec23/Sec24 beta-sandwich" evidence="12">
    <location>
        <begin position="735"/>
        <end position="819"/>
    </location>
</feature>
<feature type="compositionally biased region" description="Low complexity" evidence="7">
    <location>
        <begin position="79"/>
        <end position="93"/>
    </location>
</feature>
<dbReference type="Gene3D" id="3.40.20.10">
    <property type="entry name" value="Severin"/>
    <property type="match status" value="1"/>
</dbReference>
<dbReference type="SUPFAM" id="SSF82919">
    <property type="entry name" value="Zn-finger domain of Sec23/24"/>
    <property type="match status" value="1"/>
</dbReference>
<dbReference type="SUPFAM" id="SSF53300">
    <property type="entry name" value="vWA-like"/>
    <property type="match status" value="1"/>
</dbReference>
<dbReference type="Pfam" id="PF00626">
    <property type="entry name" value="Gelsolin"/>
    <property type="match status" value="1"/>
</dbReference>
<dbReference type="FunFam" id="3.40.50.410:FF:000020">
    <property type="entry name" value="protein transport protein Sec24D isoform X1"/>
    <property type="match status" value="1"/>
</dbReference>
<dbReference type="InterPro" id="IPR036174">
    <property type="entry name" value="Znf_Sec23_Sec24_sf"/>
</dbReference>
<evidence type="ECO:0000256" key="2">
    <source>
        <dbReference type="ARBA" id="ARBA00004397"/>
    </source>
</evidence>
<dbReference type="InterPro" id="IPR012990">
    <property type="entry name" value="Beta-sandwich_Sec23_24"/>
</dbReference>
<dbReference type="GO" id="GO:0030127">
    <property type="term" value="C:COPII vesicle coat"/>
    <property type="evidence" value="ECO:0007669"/>
    <property type="project" value="InterPro"/>
</dbReference>
<dbReference type="Pfam" id="PF04811">
    <property type="entry name" value="Sec23_trunk"/>
    <property type="match status" value="1"/>
</dbReference>
<dbReference type="Pfam" id="PF08033">
    <property type="entry name" value="Sec23_BS"/>
    <property type="match status" value="1"/>
</dbReference>
<evidence type="ECO:0000256" key="5">
    <source>
        <dbReference type="ARBA" id="ARBA00022927"/>
    </source>
</evidence>
<dbReference type="PANTHER" id="PTHR13803">
    <property type="entry name" value="SEC24-RELATED PROTEIN"/>
    <property type="match status" value="1"/>
</dbReference>
<dbReference type="GO" id="GO:0008270">
    <property type="term" value="F:zinc ion binding"/>
    <property type="evidence" value="ECO:0007669"/>
    <property type="project" value="InterPro"/>
</dbReference>
<dbReference type="Gene3D" id="2.30.30.380">
    <property type="entry name" value="Zn-finger domain of Sec23/24"/>
    <property type="match status" value="1"/>
</dbReference>
<feature type="region of interest" description="Disordered" evidence="7">
    <location>
        <begin position="1"/>
        <end position="311"/>
    </location>
</feature>
<feature type="compositionally biased region" description="Polar residues" evidence="7">
    <location>
        <begin position="67"/>
        <end position="76"/>
    </location>
</feature>
<dbReference type="GO" id="GO:0070971">
    <property type="term" value="C:endoplasmic reticulum exit site"/>
    <property type="evidence" value="ECO:0007669"/>
    <property type="project" value="TreeGrafter"/>
</dbReference>
<dbReference type="InterPro" id="IPR006895">
    <property type="entry name" value="Znf_Sec23_Sec24"/>
</dbReference>
<evidence type="ECO:0000259" key="12">
    <source>
        <dbReference type="Pfam" id="PF08033"/>
    </source>
</evidence>
<dbReference type="AlphaFoldDB" id="A0A8X7BRZ8"/>
<dbReference type="Proteomes" id="UP000886998">
    <property type="component" value="Unassembled WGS sequence"/>
</dbReference>
<feature type="compositionally biased region" description="Polar residues" evidence="7">
    <location>
        <begin position="19"/>
        <end position="28"/>
    </location>
</feature>
<reference evidence="13" key="1">
    <citation type="submission" date="2020-08" db="EMBL/GenBank/DDBJ databases">
        <title>Multicomponent nature underlies the extraordinary mechanical properties of spider dragline silk.</title>
        <authorList>
            <person name="Kono N."/>
            <person name="Nakamura H."/>
            <person name="Mori M."/>
            <person name="Yoshida Y."/>
            <person name="Ohtoshi R."/>
            <person name="Malay A.D."/>
            <person name="Moran D.A.P."/>
            <person name="Tomita M."/>
            <person name="Numata K."/>
            <person name="Arakawa K."/>
        </authorList>
    </citation>
    <scope>NUCLEOTIDE SEQUENCE</scope>
</reference>
<dbReference type="SUPFAM" id="SSF81995">
    <property type="entry name" value="beta-sandwich domain of Sec23/24"/>
    <property type="match status" value="1"/>
</dbReference>
<comment type="similarity">
    <text evidence="3">Belongs to the SEC23/SEC24 family. SEC24 subfamily.</text>
</comment>
<feature type="compositionally biased region" description="Polar residues" evidence="7">
    <location>
        <begin position="201"/>
        <end position="213"/>
    </location>
</feature>
<feature type="compositionally biased region" description="Pro residues" evidence="7">
    <location>
        <begin position="233"/>
        <end position="243"/>
    </location>
</feature>
<keyword evidence="5" id="KW-0653">Protein transport</keyword>
<dbReference type="OrthoDB" id="49016at2759"/>
<dbReference type="Pfam" id="PF04815">
    <property type="entry name" value="Sec23_helical"/>
    <property type="match status" value="1"/>
</dbReference>
<evidence type="ECO:0000313" key="13">
    <source>
        <dbReference type="EMBL" id="GFY41580.1"/>
    </source>
</evidence>
<dbReference type="InterPro" id="IPR036465">
    <property type="entry name" value="vWFA_dom_sf"/>
</dbReference>
<evidence type="ECO:0000256" key="6">
    <source>
        <dbReference type="ARBA" id="ARBA00023329"/>
    </source>
</evidence>
<accession>A0A8X7BRZ8</accession>
<comment type="caution">
    <text evidence="13">The sequence shown here is derived from an EMBL/GenBank/DDBJ whole genome shotgun (WGS) entry which is preliminary data.</text>
</comment>
<evidence type="ECO:0000259" key="11">
    <source>
        <dbReference type="Pfam" id="PF04815"/>
    </source>
</evidence>
<dbReference type="GO" id="GO:0000149">
    <property type="term" value="F:SNARE binding"/>
    <property type="evidence" value="ECO:0007669"/>
    <property type="project" value="TreeGrafter"/>
</dbReference>
<evidence type="ECO:0000256" key="4">
    <source>
        <dbReference type="ARBA" id="ARBA00022448"/>
    </source>
</evidence>
<evidence type="ECO:0000256" key="3">
    <source>
        <dbReference type="ARBA" id="ARBA00008334"/>
    </source>
</evidence>
<dbReference type="Gene3D" id="3.40.50.410">
    <property type="entry name" value="von Willebrand factor, type A domain"/>
    <property type="match status" value="1"/>
</dbReference>
<dbReference type="Gene3D" id="1.20.120.730">
    <property type="entry name" value="Sec23/Sec24 helical domain"/>
    <property type="match status" value="1"/>
</dbReference>
<feature type="domain" description="Gelsolin-like" evidence="8">
    <location>
        <begin position="952"/>
        <end position="1022"/>
    </location>
</feature>
<dbReference type="Gene3D" id="2.60.40.1670">
    <property type="entry name" value="beta-sandwich domain of Sec23/24"/>
    <property type="match status" value="1"/>
</dbReference>
<comment type="subcellular location">
    <subcellularLocation>
        <location evidence="1">Cytoplasmic vesicle</location>
        <location evidence="1">COPII-coated vesicle membrane</location>
        <topology evidence="1">Peripheral membrane protein</topology>
        <orientation evidence="1">Cytoplasmic side</orientation>
    </subcellularLocation>
    <subcellularLocation>
        <location evidence="2">Endoplasmic reticulum membrane</location>
        <topology evidence="2">Peripheral membrane protein</topology>
        <orientation evidence="2">Cytoplasmic side</orientation>
    </subcellularLocation>
</comment>
<dbReference type="PANTHER" id="PTHR13803:SF4">
    <property type="entry name" value="SECRETORY 24CD, ISOFORM C"/>
    <property type="match status" value="1"/>
</dbReference>
<dbReference type="EMBL" id="BMAV01002580">
    <property type="protein sequence ID" value="GFY41580.1"/>
    <property type="molecule type" value="Genomic_DNA"/>
</dbReference>